<dbReference type="EMBL" id="WFLM01000001">
    <property type="protein sequence ID" value="KAB8041001.1"/>
    <property type="molecule type" value="Genomic_DNA"/>
</dbReference>
<dbReference type="InterPro" id="IPR029063">
    <property type="entry name" value="SAM-dependent_MTases_sf"/>
</dbReference>
<dbReference type="Proteomes" id="UP000437748">
    <property type="component" value="Unassembled WGS sequence"/>
</dbReference>
<evidence type="ECO:0000313" key="3">
    <source>
        <dbReference type="Proteomes" id="UP000437748"/>
    </source>
</evidence>
<dbReference type="OrthoDB" id="7856199at2"/>
<dbReference type="GO" id="GO:0032259">
    <property type="term" value="P:methylation"/>
    <property type="evidence" value="ECO:0007669"/>
    <property type="project" value="UniProtKB-KW"/>
</dbReference>
<keyword evidence="3" id="KW-1185">Reference proteome</keyword>
<sequence length="230" mass="26758">MRYGGDDLAKKTLDEINTNDPNKSYLILNAGSGFGSDMIEQSRILPRAKFIGIEYNQKYADLSSKIIQALNLSDRIKIYNANIADSDHMKKIIHHEGLFDSAYSNLVLLHIKEKTKVYSLIYKLLKPNSIFRNEDYTKIKETNLIFASKKIDCQNLKTFDEMINIARSVGFRNNKFIDLSDKWKKFTLQRLFQNSNFKQRKKTAKQLFFSDIAKYFNNYNGRGGVFIHIK</sequence>
<reference evidence="2 3" key="1">
    <citation type="submission" date="2019-10" db="EMBL/GenBank/DDBJ databases">
        <title>New species of Slilvanegrellaceae.</title>
        <authorList>
            <person name="Pitt A."/>
            <person name="Hahn M.W."/>
        </authorList>
    </citation>
    <scope>NUCLEOTIDE SEQUENCE [LARGE SCALE GENOMIC DNA]</scope>
    <source>
        <strain evidence="2 3">SP-Ram-0.45-NSY-1</strain>
    </source>
</reference>
<gene>
    <name evidence="2" type="ORF">GCL60_03445</name>
</gene>
<name>A0A6N6VXD8_9BACT</name>
<organism evidence="2 3">
    <name type="scientific">Silvanigrella paludirubra</name>
    <dbReference type="NCBI Taxonomy" id="2499159"/>
    <lineage>
        <taxon>Bacteria</taxon>
        <taxon>Pseudomonadati</taxon>
        <taxon>Bdellovibrionota</taxon>
        <taxon>Oligoflexia</taxon>
        <taxon>Silvanigrellales</taxon>
        <taxon>Silvanigrellaceae</taxon>
        <taxon>Silvanigrella</taxon>
    </lineage>
</organism>
<dbReference type="AlphaFoldDB" id="A0A6N6VXD8"/>
<feature type="domain" description="Methyltransferase" evidence="1">
    <location>
        <begin position="23"/>
        <end position="147"/>
    </location>
</feature>
<dbReference type="SUPFAM" id="SSF53335">
    <property type="entry name" value="S-adenosyl-L-methionine-dependent methyltransferases"/>
    <property type="match status" value="1"/>
</dbReference>
<dbReference type="GO" id="GO:0008168">
    <property type="term" value="F:methyltransferase activity"/>
    <property type="evidence" value="ECO:0007669"/>
    <property type="project" value="UniProtKB-KW"/>
</dbReference>
<keyword evidence="2" id="KW-0808">Transferase</keyword>
<dbReference type="RefSeq" id="WP_153418524.1">
    <property type="nucleotide sequence ID" value="NZ_WFLM01000001.1"/>
</dbReference>
<protein>
    <submittedName>
        <fullName evidence="2">Methyltransferase domain-containing protein</fullName>
    </submittedName>
</protein>
<dbReference type="Gene3D" id="3.40.50.150">
    <property type="entry name" value="Vaccinia Virus protein VP39"/>
    <property type="match status" value="1"/>
</dbReference>
<dbReference type="Pfam" id="PF13847">
    <property type="entry name" value="Methyltransf_31"/>
    <property type="match status" value="1"/>
</dbReference>
<proteinExistence type="predicted"/>
<evidence type="ECO:0000259" key="1">
    <source>
        <dbReference type="Pfam" id="PF13847"/>
    </source>
</evidence>
<accession>A0A6N6VXD8</accession>
<comment type="caution">
    <text evidence="2">The sequence shown here is derived from an EMBL/GenBank/DDBJ whole genome shotgun (WGS) entry which is preliminary data.</text>
</comment>
<keyword evidence="2" id="KW-0489">Methyltransferase</keyword>
<dbReference type="InterPro" id="IPR025714">
    <property type="entry name" value="Methyltranfer_dom"/>
</dbReference>
<evidence type="ECO:0000313" key="2">
    <source>
        <dbReference type="EMBL" id="KAB8041001.1"/>
    </source>
</evidence>